<evidence type="ECO:0000256" key="2">
    <source>
        <dbReference type="ARBA" id="ARBA00022692"/>
    </source>
</evidence>
<dbReference type="Proteomes" id="UP000177235">
    <property type="component" value="Unassembled WGS sequence"/>
</dbReference>
<feature type="transmembrane region" description="Helical" evidence="5">
    <location>
        <begin position="79"/>
        <end position="101"/>
    </location>
</feature>
<feature type="transmembrane region" description="Helical" evidence="5">
    <location>
        <begin position="238"/>
        <end position="257"/>
    </location>
</feature>
<dbReference type="InterPro" id="IPR007016">
    <property type="entry name" value="O-antigen_ligase-rel_domated"/>
</dbReference>
<dbReference type="GO" id="GO:0016020">
    <property type="term" value="C:membrane"/>
    <property type="evidence" value="ECO:0007669"/>
    <property type="project" value="UniProtKB-SubCell"/>
</dbReference>
<feature type="transmembrane region" description="Helical" evidence="5">
    <location>
        <begin position="263"/>
        <end position="281"/>
    </location>
</feature>
<feature type="transmembrane region" description="Helical" evidence="5">
    <location>
        <begin position="199"/>
        <end position="217"/>
    </location>
</feature>
<evidence type="ECO:0000256" key="4">
    <source>
        <dbReference type="ARBA" id="ARBA00023136"/>
    </source>
</evidence>
<evidence type="ECO:0000259" key="6">
    <source>
        <dbReference type="Pfam" id="PF04932"/>
    </source>
</evidence>
<gene>
    <name evidence="7" type="ORF">A3J05_00040</name>
</gene>
<feature type="transmembrane region" description="Helical" evidence="5">
    <location>
        <begin position="12"/>
        <end position="30"/>
    </location>
</feature>
<comment type="caution">
    <text evidence="7">The sequence shown here is derived from an EMBL/GenBank/DDBJ whole genome shotgun (WGS) entry which is preliminary data.</text>
</comment>
<reference evidence="7 8" key="1">
    <citation type="journal article" date="2016" name="Nat. Commun.">
        <title>Thousands of microbial genomes shed light on interconnected biogeochemical processes in an aquifer system.</title>
        <authorList>
            <person name="Anantharaman K."/>
            <person name="Brown C.T."/>
            <person name="Hug L.A."/>
            <person name="Sharon I."/>
            <person name="Castelle C.J."/>
            <person name="Probst A.J."/>
            <person name="Thomas B.C."/>
            <person name="Singh A."/>
            <person name="Wilkins M.J."/>
            <person name="Karaoz U."/>
            <person name="Brodie E.L."/>
            <person name="Williams K.H."/>
            <person name="Hubbard S.S."/>
            <person name="Banfield J.F."/>
        </authorList>
    </citation>
    <scope>NUCLEOTIDE SEQUENCE [LARGE SCALE GENOMIC DNA]</scope>
</reference>
<evidence type="ECO:0000256" key="3">
    <source>
        <dbReference type="ARBA" id="ARBA00022989"/>
    </source>
</evidence>
<keyword evidence="3 5" id="KW-1133">Transmembrane helix</keyword>
<dbReference type="AlphaFoldDB" id="A0A1F5QD55"/>
<dbReference type="Pfam" id="PF04932">
    <property type="entry name" value="Wzy_C"/>
    <property type="match status" value="1"/>
</dbReference>
<evidence type="ECO:0000256" key="1">
    <source>
        <dbReference type="ARBA" id="ARBA00004141"/>
    </source>
</evidence>
<feature type="domain" description="O-antigen ligase-related" evidence="6">
    <location>
        <begin position="247"/>
        <end position="413"/>
    </location>
</feature>
<evidence type="ECO:0000313" key="8">
    <source>
        <dbReference type="Proteomes" id="UP000177235"/>
    </source>
</evidence>
<accession>A0A1F5QD55</accession>
<feature type="transmembrane region" description="Helical" evidence="5">
    <location>
        <begin position="50"/>
        <end position="67"/>
    </location>
</feature>
<name>A0A1F5QD55_9BACT</name>
<dbReference type="PANTHER" id="PTHR37422">
    <property type="entry name" value="TEICHURONIC ACID BIOSYNTHESIS PROTEIN TUAE"/>
    <property type="match status" value="1"/>
</dbReference>
<dbReference type="PANTHER" id="PTHR37422:SF13">
    <property type="entry name" value="LIPOPOLYSACCHARIDE BIOSYNTHESIS PROTEIN PA4999-RELATED"/>
    <property type="match status" value="1"/>
</dbReference>
<dbReference type="EMBL" id="MFFF01000002">
    <property type="protein sequence ID" value="OGF00110.1"/>
    <property type="molecule type" value="Genomic_DNA"/>
</dbReference>
<feature type="transmembrane region" description="Helical" evidence="5">
    <location>
        <begin position="429"/>
        <end position="448"/>
    </location>
</feature>
<keyword evidence="4 5" id="KW-0472">Membrane</keyword>
<protein>
    <recommendedName>
        <fullName evidence="6">O-antigen ligase-related domain-containing protein</fullName>
    </recommendedName>
</protein>
<feature type="transmembrane region" description="Helical" evidence="5">
    <location>
        <begin position="136"/>
        <end position="154"/>
    </location>
</feature>
<feature type="transmembrane region" description="Helical" evidence="5">
    <location>
        <begin position="107"/>
        <end position="124"/>
    </location>
</feature>
<feature type="transmembrane region" description="Helical" evidence="5">
    <location>
        <begin position="306"/>
        <end position="324"/>
    </location>
</feature>
<dbReference type="InterPro" id="IPR051533">
    <property type="entry name" value="WaaL-like"/>
</dbReference>
<evidence type="ECO:0000256" key="5">
    <source>
        <dbReference type="SAM" id="Phobius"/>
    </source>
</evidence>
<evidence type="ECO:0000313" key="7">
    <source>
        <dbReference type="EMBL" id="OGF00110.1"/>
    </source>
</evidence>
<feature type="transmembrane region" description="Helical" evidence="5">
    <location>
        <begin position="396"/>
        <end position="417"/>
    </location>
</feature>
<proteinExistence type="predicted"/>
<keyword evidence="2 5" id="KW-0812">Transmembrane</keyword>
<comment type="subcellular location">
    <subcellularLocation>
        <location evidence="1">Membrane</location>
        <topology evidence="1">Multi-pass membrane protein</topology>
    </subcellularLocation>
</comment>
<organism evidence="7 8">
    <name type="scientific">Candidatus Doudnabacteria bacterium RIFCSPLOWO2_02_FULL_48_13</name>
    <dbReference type="NCBI Taxonomy" id="1817845"/>
    <lineage>
        <taxon>Bacteria</taxon>
        <taxon>Candidatus Doudnaibacteriota</taxon>
    </lineage>
</organism>
<sequence>MSNSLKIFSFSLSKLFFYALILLLPFNINWVRFTETSFYFGYHVFYNSSWFYLTDIIICGVVLIWGWKVSMKHGGFKQVFNNIFTSPVFYFWLISAISIIVSRETLLGFYGAVKISEFLLIFLYVKHSFGETRKVLWLIVIGAMVQSVIGILQFQNQHSIGLKSFGETFFAPMMKGIAEFPTGETVLIRAYGTFPHPNLLGVWLFTALISVIWLIYAQSRQDIDISRETKASVSVKNVCIETFLGVAVILISTGIVLTFSRTIWLVTALAIAALLIVSRLVKRKVFERMQTGQRETGVAIYHPRRIALVLVLLLVSLGLNWIFYGQEIKDRIRVSEKHDLSEEEAVVNRQLFNNIAWEAIKDHPGFGLGMRNLVVRMGEYSPERLLPHLHQPVHNLYLLITAELGLVGFTAFVWLLFNILKQASLAKLFLAMIFGGFLFLGLFDHYFWSLQQGGLLFWIMAGLLAHKNTLSGDAGQGV</sequence>